<keyword evidence="3" id="KW-1185">Reference proteome</keyword>
<evidence type="ECO:0000313" key="2">
    <source>
        <dbReference type="EMBL" id="KII83931.1"/>
    </source>
</evidence>
<proteinExistence type="predicted"/>
<feature type="compositionally biased region" description="Low complexity" evidence="1">
    <location>
        <begin position="229"/>
        <end position="243"/>
    </location>
</feature>
<accession>A0A0C9SKL2</accession>
<sequence length="371" mass="40565">MQPPMTWGKTSTHAPHPLYNQNPPPIHLIIPRKLKKMSLALSPRIENSPDYEASGMSSSFLDLSPRPEDGFPHRASDATTSSDNAAKKFFGNLFKPLLRRQAVAPHGERTALLGRHSENDQERLREFVRASVRFSQHTARQGPAHAKDIHWDDPEVAFYALDKEVGVEFTDPFGAPGASPTFTVTFEEPTSPTTTKSMSDLRQTRNRQASKNKTLQILGPEASIAVADSFSPPGSPLSPSSPRSLRRTKAASRMKTLQLLGPEATAAIEDALTPLPTPAPIEPATPHSPVPEVPEHLRLQRRARKTLQILGPEATAAVADVFSPPASPVMGCADALKIDRRARWASRMKTLELLGPEAGDAVAEKWDKENC</sequence>
<name>A0A0C9SKL2_PLICR</name>
<feature type="compositionally biased region" description="Polar residues" evidence="1">
    <location>
        <begin position="186"/>
        <end position="203"/>
    </location>
</feature>
<evidence type="ECO:0000313" key="3">
    <source>
        <dbReference type="Proteomes" id="UP000053263"/>
    </source>
</evidence>
<protein>
    <submittedName>
        <fullName evidence="2">Uncharacterized protein</fullName>
    </submittedName>
</protein>
<feature type="region of interest" description="Disordered" evidence="1">
    <location>
        <begin position="186"/>
        <end position="209"/>
    </location>
</feature>
<organism evidence="2 3">
    <name type="scientific">Plicaturopsis crispa FD-325 SS-3</name>
    <dbReference type="NCBI Taxonomy" id="944288"/>
    <lineage>
        <taxon>Eukaryota</taxon>
        <taxon>Fungi</taxon>
        <taxon>Dikarya</taxon>
        <taxon>Basidiomycota</taxon>
        <taxon>Agaricomycotina</taxon>
        <taxon>Agaricomycetes</taxon>
        <taxon>Agaricomycetidae</taxon>
        <taxon>Amylocorticiales</taxon>
        <taxon>Amylocorticiaceae</taxon>
        <taxon>Plicatura</taxon>
        <taxon>Plicaturopsis crispa</taxon>
    </lineage>
</organism>
<gene>
    <name evidence="2" type="ORF">PLICRDRAFT_127139</name>
</gene>
<feature type="region of interest" description="Disordered" evidence="1">
    <location>
        <begin position="1"/>
        <end position="20"/>
    </location>
</feature>
<dbReference type="Proteomes" id="UP000053263">
    <property type="component" value="Unassembled WGS sequence"/>
</dbReference>
<dbReference type="HOGENOM" id="CLU_746212_0_0_1"/>
<evidence type="ECO:0000256" key="1">
    <source>
        <dbReference type="SAM" id="MobiDB-lite"/>
    </source>
</evidence>
<dbReference type="EMBL" id="KN832573">
    <property type="protein sequence ID" value="KII83931.1"/>
    <property type="molecule type" value="Genomic_DNA"/>
</dbReference>
<reference evidence="2 3" key="1">
    <citation type="submission" date="2014-06" db="EMBL/GenBank/DDBJ databases">
        <title>Evolutionary Origins and Diversification of the Mycorrhizal Mutualists.</title>
        <authorList>
            <consortium name="DOE Joint Genome Institute"/>
            <consortium name="Mycorrhizal Genomics Consortium"/>
            <person name="Kohler A."/>
            <person name="Kuo A."/>
            <person name="Nagy L.G."/>
            <person name="Floudas D."/>
            <person name="Copeland A."/>
            <person name="Barry K.W."/>
            <person name="Cichocki N."/>
            <person name="Veneault-Fourrey C."/>
            <person name="LaButti K."/>
            <person name="Lindquist E.A."/>
            <person name="Lipzen A."/>
            <person name="Lundell T."/>
            <person name="Morin E."/>
            <person name="Murat C."/>
            <person name="Riley R."/>
            <person name="Ohm R."/>
            <person name="Sun H."/>
            <person name="Tunlid A."/>
            <person name="Henrissat B."/>
            <person name="Grigoriev I.V."/>
            <person name="Hibbett D.S."/>
            <person name="Martin F."/>
        </authorList>
    </citation>
    <scope>NUCLEOTIDE SEQUENCE [LARGE SCALE GENOMIC DNA]</scope>
    <source>
        <strain evidence="2 3">FD-325 SS-3</strain>
    </source>
</reference>
<dbReference type="AlphaFoldDB" id="A0A0C9SKL2"/>
<feature type="region of interest" description="Disordered" evidence="1">
    <location>
        <begin position="226"/>
        <end position="249"/>
    </location>
</feature>